<evidence type="ECO:0000256" key="3">
    <source>
        <dbReference type="ARBA" id="ARBA00007357"/>
    </source>
</evidence>
<dbReference type="CDD" id="cd08662">
    <property type="entry name" value="M13"/>
    <property type="match status" value="1"/>
</dbReference>
<evidence type="ECO:0000259" key="10">
    <source>
        <dbReference type="Pfam" id="PF05649"/>
    </source>
</evidence>
<dbReference type="Gene3D" id="3.40.390.10">
    <property type="entry name" value="Collagenase (Catalytic Domain)"/>
    <property type="match status" value="1"/>
</dbReference>
<keyword evidence="6" id="KW-0378">Hydrolase</keyword>
<dbReference type="PROSITE" id="PS51885">
    <property type="entry name" value="NEPRILYSIN"/>
    <property type="match status" value="1"/>
</dbReference>
<dbReference type="InterPro" id="IPR024079">
    <property type="entry name" value="MetalloPept_cat_dom_sf"/>
</dbReference>
<comment type="cofactor">
    <cofactor evidence="1">
        <name>Zn(2+)</name>
        <dbReference type="ChEBI" id="CHEBI:29105"/>
    </cofactor>
</comment>
<evidence type="ECO:0000256" key="8">
    <source>
        <dbReference type="ARBA" id="ARBA00023049"/>
    </source>
</evidence>
<evidence type="ECO:0000256" key="6">
    <source>
        <dbReference type="ARBA" id="ARBA00022801"/>
    </source>
</evidence>
<dbReference type="EMBL" id="VTPC01005723">
    <property type="protein sequence ID" value="KAF2895696.1"/>
    <property type="molecule type" value="Genomic_DNA"/>
</dbReference>
<dbReference type="InterPro" id="IPR000718">
    <property type="entry name" value="Peptidase_M13"/>
</dbReference>
<dbReference type="PANTHER" id="PTHR11733:SF224">
    <property type="entry name" value="NEPRILYSIN-2"/>
    <property type="match status" value="1"/>
</dbReference>
<feature type="domain" description="Peptidase M13 N-terminal" evidence="10">
    <location>
        <begin position="4"/>
        <end position="50"/>
    </location>
</feature>
<evidence type="ECO:0000256" key="7">
    <source>
        <dbReference type="ARBA" id="ARBA00022833"/>
    </source>
</evidence>
<evidence type="ECO:0000259" key="9">
    <source>
        <dbReference type="Pfam" id="PF01431"/>
    </source>
</evidence>
<protein>
    <recommendedName>
        <fullName evidence="13">Neprilysin</fullName>
    </recommendedName>
</protein>
<dbReference type="PRINTS" id="PR00786">
    <property type="entry name" value="NEPRILYSIN"/>
</dbReference>
<dbReference type="PANTHER" id="PTHR11733">
    <property type="entry name" value="ZINC METALLOPROTEASE FAMILY M13 NEPRILYSIN-RELATED"/>
    <property type="match status" value="1"/>
</dbReference>
<gene>
    <name evidence="11" type="ORF">ILUMI_10476</name>
</gene>
<keyword evidence="7" id="KW-0862">Zinc</keyword>
<dbReference type="AlphaFoldDB" id="A0A8K0GE49"/>
<reference evidence="11" key="1">
    <citation type="submission" date="2019-08" db="EMBL/GenBank/DDBJ databases">
        <title>The genome of the North American firefly Photinus pyralis.</title>
        <authorList>
            <consortium name="Photinus pyralis genome working group"/>
            <person name="Fallon T.R."/>
            <person name="Sander Lower S.E."/>
            <person name="Weng J.-K."/>
        </authorList>
    </citation>
    <scope>NUCLEOTIDE SEQUENCE</scope>
    <source>
        <strain evidence="11">TRF0915ILg1</strain>
        <tissue evidence="11">Whole body</tissue>
    </source>
</reference>
<comment type="similarity">
    <text evidence="3">Belongs to the peptidase M13 family.</text>
</comment>
<evidence type="ECO:0000313" key="11">
    <source>
        <dbReference type="EMBL" id="KAF2895696.1"/>
    </source>
</evidence>
<comment type="subcellular location">
    <subcellularLocation>
        <location evidence="2">Cell membrane</location>
        <topology evidence="2">Single-pass type II membrane protein</topology>
    </subcellularLocation>
</comment>
<dbReference type="GO" id="GO:0004222">
    <property type="term" value="F:metalloendopeptidase activity"/>
    <property type="evidence" value="ECO:0007669"/>
    <property type="project" value="InterPro"/>
</dbReference>
<keyword evidence="4" id="KW-0645">Protease</keyword>
<dbReference type="GO" id="GO:0016485">
    <property type="term" value="P:protein processing"/>
    <property type="evidence" value="ECO:0007669"/>
    <property type="project" value="TreeGrafter"/>
</dbReference>
<evidence type="ECO:0000256" key="1">
    <source>
        <dbReference type="ARBA" id="ARBA00001947"/>
    </source>
</evidence>
<keyword evidence="5" id="KW-0479">Metal-binding</keyword>
<proteinExistence type="inferred from homology"/>
<keyword evidence="8" id="KW-0482">Metalloprotease</keyword>
<dbReference type="SUPFAM" id="SSF55486">
    <property type="entry name" value="Metalloproteases ('zincins'), catalytic domain"/>
    <property type="match status" value="1"/>
</dbReference>
<accession>A0A8K0GE49</accession>
<comment type="caution">
    <text evidence="11">The sequence shown here is derived from an EMBL/GenBank/DDBJ whole genome shotgun (WGS) entry which is preliminary data.</text>
</comment>
<dbReference type="GO" id="GO:0046872">
    <property type="term" value="F:metal ion binding"/>
    <property type="evidence" value="ECO:0007669"/>
    <property type="project" value="UniProtKB-KW"/>
</dbReference>
<evidence type="ECO:0000256" key="2">
    <source>
        <dbReference type="ARBA" id="ARBA00004401"/>
    </source>
</evidence>
<dbReference type="Proteomes" id="UP000801492">
    <property type="component" value="Unassembled WGS sequence"/>
</dbReference>
<dbReference type="InterPro" id="IPR018497">
    <property type="entry name" value="Peptidase_M13_C"/>
</dbReference>
<feature type="domain" description="Peptidase M13 C-terminal" evidence="9">
    <location>
        <begin position="113"/>
        <end position="317"/>
    </location>
</feature>
<evidence type="ECO:0000256" key="4">
    <source>
        <dbReference type="ARBA" id="ARBA00022670"/>
    </source>
</evidence>
<evidence type="ECO:0000256" key="5">
    <source>
        <dbReference type="ARBA" id="ARBA00022723"/>
    </source>
</evidence>
<dbReference type="Pfam" id="PF01431">
    <property type="entry name" value="Peptidase_M13"/>
    <property type="match status" value="1"/>
</dbReference>
<evidence type="ECO:0000313" key="12">
    <source>
        <dbReference type="Proteomes" id="UP000801492"/>
    </source>
</evidence>
<sequence length="318" mass="36876">MQVQKKIALEIVQYVKQAFNGVLKNLDWMDEVTQRTALDKVKSVKEYIGYCNELLDNKKLKQLYNKLEIKPENYLQSHLNLNRFELDIHSRRLHETVNKSDWASYVNSFAPDANYNPQTNSIVFSAGILQELIFNIDRPYYMNFGIFGSMIGRELSHTIDETGNNFDKNGIVSDWWASKTKQLFSRKSKCIINQYENYTLTELGKKVNGERTKDENIADNAGVKEAYLAYKSWVKSNKKELKLPGIDYTPTQLFWISYAMQWCTAYKTGTQKAIVNNDTHPLYEFKVLGSLSNSEHFSDDFNCPTSARMNPVKKCSIW</sequence>
<dbReference type="OrthoDB" id="6475849at2759"/>
<name>A0A8K0GE49_IGNLU</name>
<dbReference type="InterPro" id="IPR008753">
    <property type="entry name" value="Peptidase_M13_N"/>
</dbReference>
<dbReference type="GO" id="GO:0005886">
    <property type="term" value="C:plasma membrane"/>
    <property type="evidence" value="ECO:0007669"/>
    <property type="project" value="UniProtKB-SubCell"/>
</dbReference>
<organism evidence="11 12">
    <name type="scientific">Ignelater luminosus</name>
    <name type="common">Cucubano</name>
    <name type="synonym">Pyrophorus luminosus</name>
    <dbReference type="NCBI Taxonomy" id="2038154"/>
    <lineage>
        <taxon>Eukaryota</taxon>
        <taxon>Metazoa</taxon>
        <taxon>Ecdysozoa</taxon>
        <taxon>Arthropoda</taxon>
        <taxon>Hexapoda</taxon>
        <taxon>Insecta</taxon>
        <taxon>Pterygota</taxon>
        <taxon>Neoptera</taxon>
        <taxon>Endopterygota</taxon>
        <taxon>Coleoptera</taxon>
        <taxon>Polyphaga</taxon>
        <taxon>Elateriformia</taxon>
        <taxon>Elateroidea</taxon>
        <taxon>Elateridae</taxon>
        <taxon>Agrypninae</taxon>
        <taxon>Pyrophorini</taxon>
        <taxon>Ignelater</taxon>
    </lineage>
</organism>
<evidence type="ECO:0008006" key="13">
    <source>
        <dbReference type="Google" id="ProtNLM"/>
    </source>
</evidence>
<keyword evidence="12" id="KW-1185">Reference proteome</keyword>
<dbReference type="Pfam" id="PF05649">
    <property type="entry name" value="Peptidase_M13_N"/>
    <property type="match status" value="1"/>
</dbReference>